<evidence type="ECO:0000313" key="1">
    <source>
        <dbReference type="EMBL" id="KAJ7538269.1"/>
    </source>
</evidence>
<name>A0ACC2C8S1_DIPCM</name>
<keyword evidence="2" id="KW-1185">Reference proteome</keyword>
<proteinExistence type="predicted"/>
<evidence type="ECO:0000313" key="2">
    <source>
        <dbReference type="Proteomes" id="UP001162992"/>
    </source>
</evidence>
<reference evidence="2" key="1">
    <citation type="journal article" date="2024" name="Proc. Natl. Acad. Sci. U.S.A.">
        <title>Extraordinary preservation of gene collinearity over three hundred million years revealed in homosporous lycophytes.</title>
        <authorList>
            <person name="Li C."/>
            <person name="Wickell D."/>
            <person name="Kuo L.Y."/>
            <person name="Chen X."/>
            <person name="Nie B."/>
            <person name="Liao X."/>
            <person name="Peng D."/>
            <person name="Ji J."/>
            <person name="Jenkins J."/>
            <person name="Williams M."/>
            <person name="Shu S."/>
            <person name="Plott C."/>
            <person name="Barry K."/>
            <person name="Rajasekar S."/>
            <person name="Grimwood J."/>
            <person name="Han X."/>
            <person name="Sun S."/>
            <person name="Hou Z."/>
            <person name="He W."/>
            <person name="Dai G."/>
            <person name="Sun C."/>
            <person name="Schmutz J."/>
            <person name="Leebens-Mack J.H."/>
            <person name="Li F.W."/>
            <person name="Wang L."/>
        </authorList>
    </citation>
    <scope>NUCLEOTIDE SEQUENCE [LARGE SCALE GENOMIC DNA]</scope>
    <source>
        <strain evidence="2">cv. PW_Plant_1</strain>
    </source>
</reference>
<accession>A0ACC2C8S1</accession>
<sequence>MRQNYCIFSFFVPTPENRTSSCHSYSTNRTSSCHSYSISITLLSCTDRCSIHLLELLGTRQLLLLQTVSSTQNLDSWSALIPSQAGSFQPFSQVLRLCEVALNLTLEQLEAPFKSSNNSSNRSQQNCNNLASCNPAGNNTLQRARMMG</sequence>
<gene>
    <name evidence="1" type="ORF">O6H91_11G040800</name>
</gene>
<organism evidence="1 2">
    <name type="scientific">Diphasiastrum complanatum</name>
    <name type="common">Issler's clubmoss</name>
    <name type="synonym">Lycopodium complanatum</name>
    <dbReference type="NCBI Taxonomy" id="34168"/>
    <lineage>
        <taxon>Eukaryota</taxon>
        <taxon>Viridiplantae</taxon>
        <taxon>Streptophyta</taxon>
        <taxon>Embryophyta</taxon>
        <taxon>Tracheophyta</taxon>
        <taxon>Lycopodiopsida</taxon>
        <taxon>Lycopodiales</taxon>
        <taxon>Lycopodiaceae</taxon>
        <taxon>Lycopodioideae</taxon>
        <taxon>Diphasiastrum</taxon>
    </lineage>
</organism>
<protein>
    <submittedName>
        <fullName evidence="1">Uncharacterized protein</fullName>
    </submittedName>
</protein>
<dbReference type="EMBL" id="CM055102">
    <property type="protein sequence ID" value="KAJ7538269.1"/>
    <property type="molecule type" value="Genomic_DNA"/>
</dbReference>
<dbReference type="Proteomes" id="UP001162992">
    <property type="component" value="Chromosome 11"/>
</dbReference>
<comment type="caution">
    <text evidence="1">The sequence shown here is derived from an EMBL/GenBank/DDBJ whole genome shotgun (WGS) entry which is preliminary data.</text>
</comment>